<reference evidence="7 8" key="1">
    <citation type="submission" date="2024-04" db="EMBL/GenBank/DDBJ databases">
        <authorList>
            <person name="Fracassetti M."/>
        </authorList>
    </citation>
    <scope>NUCLEOTIDE SEQUENCE [LARGE SCALE GENOMIC DNA]</scope>
</reference>
<sequence>MVDEKEKESEILEQDSLVQVDEQKEKEAEILEQDALVMVDAQQVKESDITEQDSLLLIDSEAQPKELGKELAKLALEWGDKPMTFDPKKVAKVQMIVDRMSAFSSITNTSARVAELEVQKKHAKKTGDGARLKDKESEAQPKKLGKKLAKHALEWAVRPRTFDPKKKTKVQLIVDIMHAYPSITNTSARVAELKEQKKQAEGTGDEALLKKVDSELITLEASLYKRREIIHDEPKTDEGLEVTKDQSASRKKWTLDEVRSLVEAVKSVGKLSWVEVKELMGSSRSQDHIKSKWKDLVIAAETQRKSHAGCEIPNELLEEVLQLNKRLLEKA</sequence>
<dbReference type="InterPro" id="IPR001005">
    <property type="entry name" value="SANT/Myb"/>
</dbReference>
<dbReference type="Proteomes" id="UP001497516">
    <property type="component" value="Chromosome 6"/>
</dbReference>
<evidence type="ECO:0008006" key="9">
    <source>
        <dbReference type="Google" id="ProtNLM"/>
    </source>
</evidence>
<dbReference type="GO" id="GO:0005634">
    <property type="term" value="C:nucleus"/>
    <property type="evidence" value="ECO:0007669"/>
    <property type="project" value="UniProtKB-SubCell"/>
</dbReference>
<keyword evidence="8" id="KW-1185">Reference proteome</keyword>
<evidence type="ECO:0000259" key="5">
    <source>
        <dbReference type="PROSITE" id="PS50090"/>
    </source>
</evidence>
<keyword evidence="3" id="KW-0175">Coiled coil</keyword>
<evidence type="ECO:0000256" key="1">
    <source>
        <dbReference type="ARBA" id="ARBA00004123"/>
    </source>
</evidence>
<dbReference type="SUPFAM" id="SSF46689">
    <property type="entry name" value="Homeodomain-like"/>
    <property type="match status" value="1"/>
</dbReference>
<evidence type="ECO:0000256" key="3">
    <source>
        <dbReference type="SAM" id="Coils"/>
    </source>
</evidence>
<evidence type="ECO:0000256" key="4">
    <source>
        <dbReference type="SAM" id="MobiDB-lite"/>
    </source>
</evidence>
<dbReference type="PROSITE" id="PS51294">
    <property type="entry name" value="HTH_MYB"/>
    <property type="match status" value="1"/>
</dbReference>
<accession>A0AAV2FJY2</accession>
<feature type="domain" description="Myb-like" evidence="5">
    <location>
        <begin position="245"/>
        <end position="297"/>
    </location>
</feature>
<protein>
    <recommendedName>
        <fullName evidence="9">Myb-like domain-containing protein</fullName>
    </recommendedName>
</protein>
<dbReference type="InterPro" id="IPR009057">
    <property type="entry name" value="Homeodomain-like_sf"/>
</dbReference>
<dbReference type="Gene3D" id="1.10.246.220">
    <property type="match status" value="1"/>
</dbReference>
<dbReference type="AlphaFoldDB" id="A0AAV2FJY2"/>
<proteinExistence type="predicted"/>
<feature type="coiled-coil region" evidence="3">
    <location>
        <begin position="183"/>
        <end position="210"/>
    </location>
</feature>
<comment type="subcellular location">
    <subcellularLocation>
        <location evidence="1">Nucleus</location>
    </subcellularLocation>
</comment>
<organism evidence="7 8">
    <name type="scientific">Linum trigynum</name>
    <dbReference type="NCBI Taxonomy" id="586398"/>
    <lineage>
        <taxon>Eukaryota</taxon>
        <taxon>Viridiplantae</taxon>
        <taxon>Streptophyta</taxon>
        <taxon>Embryophyta</taxon>
        <taxon>Tracheophyta</taxon>
        <taxon>Spermatophyta</taxon>
        <taxon>Magnoliopsida</taxon>
        <taxon>eudicotyledons</taxon>
        <taxon>Gunneridae</taxon>
        <taxon>Pentapetalae</taxon>
        <taxon>rosids</taxon>
        <taxon>fabids</taxon>
        <taxon>Malpighiales</taxon>
        <taxon>Linaceae</taxon>
        <taxon>Linum</taxon>
    </lineage>
</organism>
<name>A0AAV2FJY2_9ROSI</name>
<keyword evidence="2" id="KW-0539">Nucleus</keyword>
<dbReference type="EMBL" id="OZ034819">
    <property type="protein sequence ID" value="CAL1398038.1"/>
    <property type="molecule type" value="Genomic_DNA"/>
</dbReference>
<dbReference type="PROSITE" id="PS50090">
    <property type="entry name" value="MYB_LIKE"/>
    <property type="match status" value="1"/>
</dbReference>
<feature type="domain" description="HTH myb-type" evidence="6">
    <location>
        <begin position="245"/>
        <end position="301"/>
    </location>
</feature>
<evidence type="ECO:0000256" key="2">
    <source>
        <dbReference type="ARBA" id="ARBA00023242"/>
    </source>
</evidence>
<evidence type="ECO:0000313" key="8">
    <source>
        <dbReference type="Proteomes" id="UP001497516"/>
    </source>
</evidence>
<dbReference type="SMART" id="SM00717">
    <property type="entry name" value="SANT"/>
    <property type="match status" value="1"/>
</dbReference>
<dbReference type="Pfam" id="PF00249">
    <property type="entry name" value="Myb_DNA-binding"/>
    <property type="match status" value="1"/>
</dbReference>
<evidence type="ECO:0000259" key="6">
    <source>
        <dbReference type="PROSITE" id="PS51294"/>
    </source>
</evidence>
<evidence type="ECO:0000313" key="7">
    <source>
        <dbReference type="EMBL" id="CAL1398038.1"/>
    </source>
</evidence>
<gene>
    <name evidence="7" type="ORF">LTRI10_LOCUS38293</name>
</gene>
<feature type="region of interest" description="Disordered" evidence="4">
    <location>
        <begin position="120"/>
        <end position="140"/>
    </location>
</feature>
<dbReference type="InterPro" id="IPR017930">
    <property type="entry name" value="Myb_dom"/>
</dbReference>